<organism evidence="3 4">
    <name type="scientific">Lithospermum erythrorhizon</name>
    <name type="common">Purple gromwell</name>
    <name type="synonym">Lithospermum officinale var. erythrorhizon</name>
    <dbReference type="NCBI Taxonomy" id="34254"/>
    <lineage>
        <taxon>Eukaryota</taxon>
        <taxon>Viridiplantae</taxon>
        <taxon>Streptophyta</taxon>
        <taxon>Embryophyta</taxon>
        <taxon>Tracheophyta</taxon>
        <taxon>Spermatophyta</taxon>
        <taxon>Magnoliopsida</taxon>
        <taxon>eudicotyledons</taxon>
        <taxon>Gunneridae</taxon>
        <taxon>Pentapetalae</taxon>
        <taxon>asterids</taxon>
        <taxon>lamiids</taxon>
        <taxon>Boraginales</taxon>
        <taxon>Boraginaceae</taxon>
        <taxon>Boraginoideae</taxon>
        <taxon>Lithospermeae</taxon>
        <taxon>Lithospermum</taxon>
    </lineage>
</organism>
<proteinExistence type="predicted"/>
<evidence type="ECO:0000313" key="3">
    <source>
        <dbReference type="EMBL" id="GAA0160060.1"/>
    </source>
</evidence>
<comment type="caution">
    <text evidence="3">The sequence shown here is derived from an EMBL/GenBank/DDBJ whole genome shotgun (WGS) entry which is preliminary data.</text>
</comment>
<dbReference type="AlphaFoldDB" id="A0AAV3Q7Z4"/>
<sequence length="237" mass="26881">MDNQNISSENQQQNAPATPLPNSQGGQYNLLPADIEAIIPERMAWEAERVSQDHARSSYVGNPLSNNPDVYAKPFPNSLTGKAKDWYMALPLKMIDIYQQTADVFVAKFVIVVQKRHDERILMDIQQGKNESLISYHGCYNNLLMNVPIVDDKVTYMAFFKGLMYGKLKKVLLVRTTLTKDELTATVTTDIELEELRVGARPVDLKEKMLQKDGKELLESNMNTRVTRVTKPMDDSV</sequence>
<evidence type="ECO:0000256" key="1">
    <source>
        <dbReference type="SAM" id="MobiDB-lite"/>
    </source>
</evidence>
<dbReference type="EMBL" id="BAABME010020315">
    <property type="protein sequence ID" value="GAA0160060.1"/>
    <property type="molecule type" value="Genomic_DNA"/>
</dbReference>
<gene>
    <name evidence="3" type="ORF">LIER_38969</name>
</gene>
<evidence type="ECO:0000259" key="2">
    <source>
        <dbReference type="Pfam" id="PF03732"/>
    </source>
</evidence>
<dbReference type="Pfam" id="PF03732">
    <property type="entry name" value="Retrotrans_gag"/>
    <property type="match status" value="1"/>
</dbReference>
<accession>A0AAV3Q7Z4</accession>
<dbReference type="Proteomes" id="UP001454036">
    <property type="component" value="Unassembled WGS sequence"/>
</dbReference>
<protein>
    <recommendedName>
        <fullName evidence="2">Retrotransposon gag domain-containing protein</fullName>
    </recommendedName>
</protein>
<dbReference type="PANTHER" id="PTHR33223">
    <property type="entry name" value="CCHC-TYPE DOMAIN-CONTAINING PROTEIN"/>
    <property type="match status" value="1"/>
</dbReference>
<feature type="domain" description="Retrotransposon gag" evidence="2">
    <location>
        <begin position="74"/>
        <end position="163"/>
    </location>
</feature>
<dbReference type="PANTHER" id="PTHR33223:SF10">
    <property type="entry name" value="AMINOTRANSFERASE-LIKE PLANT MOBILE DOMAIN-CONTAINING PROTEIN"/>
    <property type="match status" value="1"/>
</dbReference>
<dbReference type="InterPro" id="IPR005162">
    <property type="entry name" value="Retrotrans_gag_dom"/>
</dbReference>
<name>A0AAV3Q7Z4_LITER</name>
<feature type="region of interest" description="Disordered" evidence="1">
    <location>
        <begin position="1"/>
        <end position="26"/>
    </location>
</feature>
<feature type="compositionally biased region" description="Low complexity" evidence="1">
    <location>
        <begin position="1"/>
        <end position="14"/>
    </location>
</feature>
<reference evidence="3 4" key="1">
    <citation type="submission" date="2024-01" db="EMBL/GenBank/DDBJ databases">
        <title>The complete chloroplast genome sequence of Lithospermum erythrorhizon: insights into the phylogenetic relationship among Boraginaceae species and the maternal lineages of purple gromwells.</title>
        <authorList>
            <person name="Okada T."/>
            <person name="Watanabe K."/>
        </authorList>
    </citation>
    <scope>NUCLEOTIDE SEQUENCE [LARGE SCALE GENOMIC DNA]</scope>
</reference>
<keyword evidence="4" id="KW-1185">Reference proteome</keyword>
<evidence type="ECO:0000313" key="4">
    <source>
        <dbReference type="Proteomes" id="UP001454036"/>
    </source>
</evidence>